<feature type="transmembrane region" description="Helical" evidence="1">
    <location>
        <begin position="6"/>
        <end position="23"/>
    </location>
</feature>
<protein>
    <submittedName>
        <fullName evidence="2">Uncharacterized protein</fullName>
    </submittedName>
</protein>
<evidence type="ECO:0000256" key="1">
    <source>
        <dbReference type="SAM" id="Phobius"/>
    </source>
</evidence>
<dbReference type="AlphaFoldDB" id="A0A9X7W0A6"/>
<keyword evidence="1" id="KW-0812">Transmembrane</keyword>
<accession>A0A9X7W0A6</accession>
<keyword evidence="1" id="KW-0472">Membrane</keyword>
<reference evidence="2 3" key="1">
    <citation type="submission" date="2021-02" db="EMBL/GenBank/DDBJ databases">
        <title>Alicyclobacillus curvatus sp. nov. and Alicyclobacillus mengziensis sp. nov., two acidophilic bacteria isolated from acid mine drainage.</title>
        <authorList>
            <person name="Huang Y."/>
        </authorList>
    </citation>
    <scope>NUCLEOTIDE SEQUENCE [LARGE SCALE GENOMIC DNA]</scope>
    <source>
        <strain evidence="2 3">S30H14</strain>
    </source>
</reference>
<name>A0A9X7W0A6_9BACL</name>
<sequence length="50" mass="5804">MSITQNDIIVAFIVGIPVAFYLGRLSTKLMWFRATTEEKYSLPEFVRGRH</sequence>
<dbReference type="EMBL" id="CP071182">
    <property type="protein sequence ID" value="QSO48336.1"/>
    <property type="molecule type" value="Genomic_DNA"/>
</dbReference>
<evidence type="ECO:0000313" key="3">
    <source>
        <dbReference type="Proteomes" id="UP000663505"/>
    </source>
</evidence>
<evidence type="ECO:0000313" key="2">
    <source>
        <dbReference type="EMBL" id="QSO48336.1"/>
    </source>
</evidence>
<dbReference type="KEGG" id="afx:JZ786_04935"/>
<organism evidence="2 3">
    <name type="scientific">Alicyclobacillus mengziensis</name>
    <dbReference type="NCBI Taxonomy" id="2931921"/>
    <lineage>
        <taxon>Bacteria</taxon>
        <taxon>Bacillati</taxon>
        <taxon>Bacillota</taxon>
        <taxon>Bacilli</taxon>
        <taxon>Bacillales</taxon>
        <taxon>Alicyclobacillaceae</taxon>
        <taxon>Alicyclobacillus</taxon>
    </lineage>
</organism>
<gene>
    <name evidence="2" type="ORF">JZ786_04935</name>
</gene>
<dbReference type="RefSeq" id="WP_206657671.1">
    <property type="nucleotide sequence ID" value="NZ_CP071182.1"/>
</dbReference>
<proteinExistence type="predicted"/>
<keyword evidence="3" id="KW-1185">Reference proteome</keyword>
<keyword evidence="1" id="KW-1133">Transmembrane helix</keyword>
<dbReference type="Proteomes" id="UP000663505">
    <property type="component" value="Chromosome"/>
</dbReference>